<dbReference type="Gene3D" id="2.60.40.150">
    <property type="entry name" value="C2 domain"/>
    <property type="match status" value="1"/>
</dbReference>
<feature type="region of interest" description="Disordered" evidence="11">
    <location>
        <begin position="531"/>
        <end position="556"/>
    </location>
</feature>
<dbReference type="PROSITE" id="PS00018">
    <property type="entry name" value="EF_HAND_1"/>
    <property type="match status" value="1"/>
</dbReference>
<evidence type="ECO:0000256" key="4">
    <source>
        <dbReference type="ARBA" id="ARBA00022490"/>
    </source>
</evidence>
<dbReference type="InterPro" id="IPR002048">
    <property type="entry name" value="EF_hand_dom"/>
</dbReference>
<dbReference type="InterPro" id="IPR001849">
    <property type="entry name" value="PH_domain"/>
</dbReference>
<dbReference type="CDD" id="cd08558">
    <property type="entry name" value="PI-PLCc_eukaryota"/>
    <property type="match status" value="1"/>
</dbReference>
<dbReference type="PROSITE" id="PS50007">
    <property type="entry name" value="PIPLC_X_DOMAIN"/>
    <property type="match status" value="1"/>
</dbReference>
<dbReference type="SMART" id="SM00148">
    <property type="entry name" value="PLCXc"/>
    <property type="match status" value="1"/>
</dbReference>
<evidence type="ECO:0000259" key="15">
    <source>
        <dbReference type="PROSITE" id="PS50222"/>
    </source>
</evidence>
<feature type="domain" description="C2" evidence="13">
    <location>
        <begin position="680"/>
        <end position="802"/>
    </location>
</feature>
<dbReference type="PANTHER" id="PTHR10336:SF209">
    <property type="entry name" value="PHOSPHOINOSITIDE PHOSPHOLIPASE C"/>
    <property type="match status" value="1"/>
</dbReference>
<protein>
    <recommendedName>
        <fullName evidence="3 10">Phosphoinositide phospholipase C</fullName>
        <ecNumber evidence="3 10">3.1.4.11</ecNumber>
    </recommendedName>
</protein>
<dbReference type="InterPro" id="IPR001192">
    <property type="entry name" value="PI-PLC_fam"/>
</dbReference>
<evidence type="ECO:0000256" key="3">
    <source>
        <dbReference type="ARBA" id="ARBA00012368"/>
    </source>
</evidence>
<dbReference type="PROSITE" id="PS50222">
    <property type="entry name" value="EF_HAND_2"/>
    <property type="match status" value="1"/>
</dbReference>
<evidence type="ECO:0000313" key="17">
    <source>
        <dbReference type="Proteomes" id="UP001175271"/>
    </source>
</evidence>
<keyword evidence="10" id="KW-0378">Hydrolase</keyword>
<dbReference type="Gene3D" id="1.10.238.10">
    <property type="entry name" value="EF-hand"/>
    <property type="match status" value="2"/>
</dbReference>
<dbReference type="SUPFAM" id="SSF51695">
    <property type="entry name" value="PLC-like phosphodiesterases"/>
    <property type="match status" value="1"/>
</dbReference>
<dbReference type="GO" id="GO:0005737">
    <property type="term" value="C:cytoplasm"/>
    <property type="evidence" value="ECO:0007669"/>
    <property type="project" value="UniProtKB-SubCell"/>
</dbReference>
<comment type="subcellular location">
    <subcellularLocation>
        <location evidence="2">Cytoplasm</location>
    </subcellularLocation>
</comment>
<dbReference type="InterPro" id="IPR011993">
    <property type="entry name" value="PH-like_dom_sf"/>
</dbReference>
<keyword evidence="8" id="KW-0807">Transducer</keyword>
<proteinExistence type="predicted"/>
<dbReference type="PANTHER" id="PTHR10336">
    <property type="entry name" value="PHOSPHOINOSITIDE-SPECIFIC PHOSPHOLIPASE C FAMILY PROTEIN"/>
    <property type="match status" value="1"/>
</dbReference>
<dbReference type="InterPro" id="IPR017946">
    <property type="entry name" value="PLC-like_Pdiesterase_TIM-brl"/>
</dbReference>
<dbReference type="InterPro" id="IPR018247">
    <property type="entry name" value="EF_Hand_1_Ca_BS"/>
</dbReference>
<dbReference type="SMART" id="SM00239">
    <property type="entry name" value="C2"/>
    <property type="match status" value="1"/>
</dbReference>
<feature type="domain" description="PH" evidence="12">
    <location>
        <begin position="176"/>
        <end position="213"/>
    </location>
</feature>
<dbReference type="InterPro" id="IPR015359">
    <property type="entry name" value="PLC_EF-hand-like"/>
</dbReference>
<evidence type="ECO:0000259" key="14">
    <source>
        <dbReference type="PROSITE" id="PS50008"/>
    </source>
</evidence>
<dbReference type="Pfam" id="PF09279">
    <property type="entry name" value="EF-hand_like"/>
    <property type="match status" value="1"/>
</dbReference>
<accession>A0AA39H7B1</accession>
<keyword evidence="6 10" id="KW-0442">Lipid degradation</keyword>
<feature type="domain" description="PI-PLC Y-box" evidence="14">
    <location>
        <begin position="592"/>
        <end position="678"/>
    </location>
</feature>
<dbReference type="InterPro" id="IPR011992">
    <property type="entry name" value="EF-hand-dom_pair"/>
</dbReference>
<keyword evidence="7 10" id="KW-0443">Lipid metabolism</keyword>
<dbReference type="PRINTS" id="PR00390">
    <property type="entry name" value="PHPHLIPASEC"/>
</dbReference>
<evidence type="ECO:0000256" key="9">
    <source>
        <dbReference type="ARBA" id="ARBA00023674"/>
    </source>
</evidence>
<dbReference type="SMART" id="SM00054">
    <property type="entry name" value="EFh"/>
    <property type="match status" value="2"/>
</dbReference>
<dbReference type="EC" id="3.1.4.11" evidence="3 10"/>
<keyword evidence="4" id="KW-0963">Cytoplasm</keyword>
<dbReference type="GO" id="GO:0005886">
    <property type="term" value="C:plasma membrane"/>
    <property type="evidence" value="ECO:0007669"/>
    <property type="project" value="TreeGrafter"/>
</dbReference>
<dbReference type="EMBL" id="JAUCMV010000005">
    <property type="protein sequence ID" value="KAK0400046.1"/>
    <property type="molecule type" value="Genomic_DNA"/>
</dbReference>
<dbReference type="FunFam" id="1.10.238.10:FF:000005">
    <property type="entry name" value="Phosphoinositide phospholipase C"/>
    <property type="match status" value="1"/>
</dbReference>
<dbReference type="Pfam" id="PF00388">
    <property type="entry name" value="PI-PLC-X"/>
    <property type="match status" value="1"/>
</dbReference>
<gene>
    <name evidence="16" type="ORF">QR680_003323</name>
</gene>
<dbReference type="AlphaFoldDB" id="A0AA39H7B1"/>
<evidence type="ECO:0000256" key="7">
    <source>
        <dbReference type="ARBA" id="ARBA00023098"/>
    </source>
</evidence>
<evidence type="ECO:0000313" key="16">
    <source>
        <dbReference type="EMBL" id="KAK0400046.1"/>
    </source>
</evidence>
<evidence type="ECO:0000256" key="8">
    <source>
        <dbReference type="ARBA" id="ARBA00023224"/>
    </source>
</evidence>
<evidence type="ECO:0000259" key="13">
    <source>
        <dbReference type="PROSITE" id="PS50004"/>
    </source>
</evidence>
<dbReference type="PROSITE" id="PS50003">
    <property type="entry name" value="PH_DOMAIN"/>
    <property type="match status" value="1"/>
</dbReference>
<evidence type="ECO:0000256" key="6">
    <source>
        <dbReference type="ARBA" id="ARBA00022963"/>
    </source>
</evidence>
<dbReference type="PROSITE" id="PS50008">
    <property type="entry name" value="PIPLC_Y_DOMAIN"/>
    <property type="match status" value="1"/>
</dbReference>
<dbReference type="InterPro" id="IPR000909">
    <property type="entry name" value="PLipase_C_PInositol-sp_X_dom"/>
</dbReference>
<dbReference type="InterPro" id="IPR000008">
    <property type="entry name" value="C2_dom"/>
</dbReference>
<comment type="caution">
    <text evidence="16">The sequence shown here is derived from an EMBL/GenBank/DDBJ whole genome shotgun (WGS) entry which is preliminary data.</text>
</comment>
<dbReference type="GO" id="GO:0016042">
    <property type="term" value="P:lipid catabolic process"/>
    <property type="evidence" value="ECO:0007669"/>
    <property type="project" value="UniProtKB-KW"/>
</dbReference>
<reference evidence="16" key="1">
    <citation type="submission" date="2023-06" db="EMBL/GenBank/DDBJ databases">
        <title>Genomic analysis of the entomopathogenic nematode Steinernema hermaphroditum.</title>
        <authorList>
            <person name="Schwarz E.M."/>
            <person name="Heppert J.K."/>
            <person name="Baniya A."/>
            <person name="Schwartz H.T."/>
            <person name="Tan C.-H."/>
            <person name="Antoshechkin I."/>
            <person name="Sternberg P.W."/>
            <person name="Goodrich-Blair H."/>
            <person name="Dillman A.R."/>
        </authorList>
    </citation>
    <scope>NUCLEOTIDE SEQUENCE</scope>
    <source>
        <strain evidence="16">PS9179</strain>
        <tissue evidence="16">Whole animal</tissue>
    </source>
</reference>
<dbReference type="Proteomes" id="UP001175271">
    <property type="component" value="Unassembled WGS sequence"/>
</dbReference>
<dbReference type="Gene3D" id="3.20.20.190">
    <property type="entry name" value="Phosphatidylinositol (PI) phosphodiesterase"/>
    <property type="match status" value="1"/>
</dbReference>
<evidence type="ECO:0000259" key="12">
    <source>
        <dbReference type="PROSITE" id="PS50003"/>
    </source>
</evidence>
<evidence type="ECO:0000256" key="10">
    <source>
        <dbReference type="RuleBase" id="RU361133"/>
    </source>
</evidence>
<name>A0AA39H7B1_9BILA</name>
<dbReference type="GO" id="GO:0005509">
    <property type="term" value="F:calcium ion binding"/>
    <property type="evidence" value="ECO:0007669"/>
    <property type="project" value="InterPro"/>
</dbReference>
<feature type="domain" description="EF-hand" evidence="15">
    <location>
        <begin position="223"/>
        <end position="258"/>
    </location>
</feature>
<dbReference type="CDD" id="cd00275">
    <property type="entry name" value="C2_PLC_like"/>
    <property type="match status" value="1"/>
</dbReference>
<keyword evidence="17" id="KW-1185">Reference proteome</keyword>
<dbReference type="Pfam" id="PF00387">
    <property type="entry name" value="PI-PLC-Y"/>
    <property type="match status" value="1"/>
</dbReference>
<comment type="catalytic activity">
    <reaction evidence="9">
        <text>a 1,2-diacyl-sn-glycero-3-phospho-(1D-myo-inositol-4,5-bisphosphate) + H2O = 1D-myo-inositol 1,4,5-trisphosphate + a 1,2-diacyl-sn-glycerol + H(+)</text>
        <dbReference type="Rhea" id="RHEA:33179"/>
        <dbReference type="ChEBI" id="CHEBI:15377"/>
        <dbReference type="ChEBI" id="CHEBI:15378"/>
        <dbReference type="ChEBI" id="CHEBI:17815"/>
        <dbReference type="ChEBI" id="CHEBI:58456"/>
        <dbReference type="ChEBI" id="CHEBI:203600"/>
        <dbReference type="EC" id="3.1.4.11"/>
    </reaction>
    <physiologicalReaction direction="left-to-right" evidence="9">
        <dbReference type="Rhea" id="RHEA:33180"/>
    </physiologicalReaction>
</comment>
<organism evidence="16 17">
    <name type="scientific">Steinernema hermaphroditum</name>
    <dbReference type="NCBI Taxonomy" id="289476"/>
    <lineage>
        <taxon>Eukaryota</taxon>
        <taxon>Metazoa</taxon>
        <taxon>Ecdysozoa</taxon>
        <taxon>Nematoda</taxon>
        <taxon>Chromadorea</taxon>
        <taxon>Rhabditida</taxon>
        <taxon>Tylenchina</taxon>
        <taxon>Panagrolaimomorpha</taxon>
        <taxon>Strongyloidoidea</taxon>
        <taxon>Steinernematidae</taxon>
        <taxon>Steinernema</taxon>
    </lineage>
</organism>
<dbReference type="GO" id="GO:0004435">
    <property type="term" value="F:phosphatidylinositol-4,5-bisphosphate phospholipase C activity"/>
    <property type="evidence" value="ECO:0007669"/>
    <property type="project" value="UniProtKB-EC"/>
</dbReference>
<keyword evidence="5" id="KW-0106">Calcium</keyword>
<dbReference type="InterPro" id="IPR035892">
    <property type="entry name" value="C2_domain_sf"/>
</dbReference>
<evidence type="ECO:0000256" key="2">
    <source>
        <dbReference type="ARBA" id="ARBA00004496"/>
    </source>
</evidence>
<dbReference type="SUPFAM" id="SSF50729">
    <property type="entry name" value="PH domain-like"/>
    <property type="match status" value="1"/>
</dbReference>
<comment type="cofactor">
    <cofactor evidence="1">
        <name>Ca(2+)</name>
        <dbReference type="ChEBI" id="CHEBI:29108"/>
    </cofactor>
</comment>
<dbReference type="SMART" id="SM00149">
    <property type="entry name" value="PLCYc"/>
    <property type="match status" value="1"/>
</dbReference>
<sequence>MITSLLCPASHRLESSQKQSAKESAARGRIFLVSETQSYRGGELFSSRLRVTLESDASHRILTCAVSSGGLCLALADKMSATQTPEPNLADSMRICAEGLTVRRIKHKKPQTSSTLKVRDGRLCYETANKFNSCTNRFKNVDIGGILDIRNGYATDTLHRAAKKYKFQCAAPENLCFSIVFTHPLFMHKSADFVAQSEQEKLDWIRAFQQILSVKKKEKLQFDEKAWLISNFHKADKNKNGRVSFDELWKLLKKLNLQISEDYARVMFREVDARRNGAPGDNTLDENEFLTLFERLTDRPELRHALRMANEQGMETMNAEQLLKFLTEEQKFADLDVKKAASIIEMYETSEQAKEKEKLLGVNGFRRLLQSRWGNILKSGHESIYQNMDRPLSHYYINSSHNTYLTGLQLKGEATVEGYISALKKGARLLELDIFDGEHGEPCITHKRTLITSITLQNALIAIDKYAFVNNPYPVILTIENHVGLVQQKVMADIFQEVLGDKIYLREDDSATKPLPSPNQLKKKFLLRGKKLPSSAPRDDKFDQEDDEHSPEHHKKKIQLDAEYSRLISLPSVRISSNMYLDIKQHPMDGSASISESKVPSYFDGGSPIFAYTATRLAKSYPKGIRQDSSNMHPVASWLCGIQCVAMNMQTAGEELDLVNGLFRVNGNCGYVLKPQILLDGFDPRIPEHSGKVRTTMHVGIISGQYLPKSEPGNDIIDPYVSVEIFGLSVDERKYKTKIIADNGFNPVWNETFSFPLHCPDLAIARFVVKDFDSTSANDFIGEYSIPVTSMRPGYSHIRLNTGYNHTTDESASILVRIIFE</sequence>
<evidence type="ECO:0000256" key="5">
    <source>
        <dbReference type="ARBA" id="ARBA00022837"/>
    </source>
</evidence>
<dbReference type="InterPro" id="IPR001711">
    <property type="entry name" value="PLipase_C_Pinositol-sp_Y"/>
</dbReference>
<evidence type="ECO:0000256" key="11">
    <source>
        <dbReference type="SAM" id="MobiDB-lite"/>
    </source>
</evidence>
<dbReference type="Gene3D" id="2.30.29.30">
    <property type="entry name" value="Pleckstrin-homology domain (PH domain)/Phosphotyrosine-binding domain (PTB)"/>
    <property type="match status" value="1"/>
</dbReference>
<dbReference type="PROSITE" id="PS50004">
    <property type="entry name" value="C2"/>
    <property type="match status" value="1"/>
</dbReference>
<evidence type="ECO:0000256" key="1">
    <source>
        <dbReference type="ARBA" id="ARBA00001913"/>
    </source>
</evidence>
<dbReference type="SUPFAM" id="SSF49562">
    <property type="entry name" value="C2 domain (Calcium/lipid-binding domain, CaLB)"/>
    <property type="match status" value="1"/>
</dbReference>
<dbReference type="Pfam" id="PF00168">
    <property type="entry name" value="C2"/>
    <property type="match status" value="1"/>
</dbReference>
<dbReference type="GO" id="GO:0035556">
    <property type="term" value="P:intracellular signal transduction"/>
    <property type="evidence" value="ECO:0007669"/>
    <property type="project" value="InterPro"/>
</dbReference>
<dbReference type="SUPFAM" id="SSF47473">
    <property type="entry name" value="EF-hand"/>
    <property type="match status" value="1"/>
</dbReference>